<keyword evidence="2" id="KW-1185">Reference proteome</keyword>
<proteinExistence type="predicted"/>
<protein>
    <submittedName>
        <fullName evidence="1">Transcriptional regulator</fullName>
    </submittedName>
</protein>
<reference evidence="1 2" key="1">
    <citation type="submission" date="2020-07" db="EMBL/GenBank/DDBJ databases">
        <title>Taxonomic proposal: Crassvirales, a new order of highly abundant and diverse bacterial viruses.</title>
        <authorList>
            <person name="Shkoporov A.N."/>
            <person name="Stockdale S.R."/>
            <person name="Guerin E."/>
            <person name="Ross R.P."/>
            <person name="Hill C."/>
        </authorList>
    </citation>
    <scope>NUCLEOTIDE SEQUENCE [LARGE SCALE GENOMIC DNA]</scope>
</reference>
<evidence type="ECO:0000313" key="2">
    <source>
        <dbReference type="Proteomes" id="UP000594051"/>
    </source>
</evidence>
<name>A0A7M1RVJ0_9CAUD</name>
<evidence type="ECO:0000313" key="1">
    <source>
        <dbReference type="EMBL" id="QOR58423.1"/>
    </source>
</evidence>
<dbReference type="GeneID" id="65128894"/>
<dbReference type="KEGG" id="vg:65128894"/>
<dbReference type="EMBL" id="MT774379">
    <property type="protein sequence ID" value="QOR58423.1"/>
    <property type="molecule type" value="Genomic_DNA"/>
</dbReference>
<dbReference type="RefSeq" id="YP_010110581.1">
    <property type="nucleotide sequence ID" value="NC_055872.1"/>
</dbReference>
<organism evidence="1 2">
    <name type="scientific">uncultured phage cr118_1</name>
    <dbReference type="NCBI Taxonomy" id="2772063"/>
    <lineage>
        <taxon>Viruses</taxon>
        <taxon>Duplodnaviria</taxon>
        <taxon>Heunggongvirae</taxon>
        <taxon>Uroviricota</taxon>
        <taxon>Caudoviricetes</taxon>
        <taxon>Crassvirales</taxon>
        <taxon>Suoliviridae</taxon>
        <taxon>Uncouvirinae</taxon>
        <taxon>Besingivirus</taxon>
        <taxon>Besingivirus coli</taxon>
    </lineage>
</organism>
<dbReference type="Proteomes" id="UP000594051">
    <property type="component" value="Segment"/>
</dbReference>
<sequence length="125" mass="14422">MNKFIKSVKRSKLYQEYIRSINGLLNLTEKEILVLTEIIQLDVSYVKLTGIPKNVVNTVNRRYLISKLGISKENLSRMIRILKNKQLLIANSDSGEIIVNRALIPDIINDRIQVTMIIKIDKNDK</sequence>
<accession>A0A7M1RVJ0</accession>